<feature type="domain" description="C2H2-type" evidence="13">
    <location>
        <begin position="855"/>
        <end position="882"/>
    </location>
</feature>
<dbReference type="FunFam" id="3.30.160.60:FF:001228">
    <property type="entry name" value="Zinc finger protein 236"/>
    <property type="match status" value="1"/>
</dbReference>
<dbReference type="OrthoDB" id="6077919at2759"/>
<feature type="domain" description="C2H2-type" evidence="13">
    <location>
        <begin position="1023"/>
        <end position="1046"/>
    </location>
</feature>
<dbReference type="GO" id="GO:0008270">
    <property type="term" value="F:zinc ion binding"/>
    <property type="evidence" value="ECO:0007669"/>
    <property type="project" value="UniProtKB-KW"/>
</dbReference>
<dbReference type="GO" id="GO:0005634">
    <property type="term" value="C:nucleus"/>
    <property type="evidence" value="ECO:0007669"/>
    <property type="project" value="UniProtKB-SubCell"/>
</dbReference>
<feature type="region of interest" description="Disordered" evidence="12">
    <location>
        <begin position="68"/>
        <end position="89"/>
    </location>
</feature>
<keyword evidence="7" id="KW-0805">Transcription regulation</keyword>
<feature type="domain" description="C2H2-type" evidence="13">
    <location>
        <begin position="911"/>
        <end position="938"/>
    </location>
</feature>
<feature type="region of interest" description="Disordered" evidence="12">
    <location>
        <begin position="742"/>
        <end position="787"/>
    </location>
</feature>
<evidence type="ECO:0000256" key="3">
    <source>
        <dbReference type="ARBA" id="ARBA00022723"/>
    </source>
</evidence>
<evidence type="ECO:0000313" key="14">
    <source>
        <dbReference type="EMBL" id="RMX44416.1"/>
    </source>
</evidence>
<evidence type="ECO:0000256" key="4">
    <source>
        <dbReference type="ARBA" id="ARBA00022737"/>
    </source>
</evidence>
<dbReference type="STRING" id="46731.A0A3M6TST6"/>
<dbReference type="FunFam" id="3.30.160.60:FF:001182">
    <property type="entry name" value="Zinc finger, C2H2 type"/>
    <property type="match status" value="1"/>
</dbReference>
<dbReference type="GO" id="GO:0043565">
    <property type="term" value="F:sequence-specific DNA binding"/>
    <property type="evidence" value="ECO:0007669"/>
    <property type="project" value="TreeGrafter"/>
</dbReference>
<dbReference type="PROSITE" id="PS00028">
    <property type="entry name" value="ZINC_FINGER_C2H2_1"/>
    <property type="match status" value="8"/>
</dbReference>
<gene>
    <name evidence="14" type="ORF">pdam_00011212</name>
</gene>
<protein>
    <recommendedName>
        <fullName evidence="13">C2H2-type domain-containing protein</fullName>
    </recommendedName>
</protein>
<evidence type="ECO:0000256" key="7">
    <source>
        <dbReference type="ARBA" id="ARBA00023015"/>
    </source>
</evidence>
<feature type="region of interest" description="Disordered" evidence="12">
    <location>
        <begin position="1"/>
        <end position="23"/>
    </location>
</feature>
<evidence type="ECO:0000256" key="6">
    <source>
        <dbReference type="ARBA" id="ARBA00022833"/>
    </source>
</evidence>
<evidence type="ECO:0000256" key="2">
    <source>
        <dbReference type="ARBA" id="ARBA00006991"/>
    </source>
</evidence>
<keyword evidence="10" id="KW-0539">Nucleus</keyword>
<keyword evidence="9" id="KW-0804">Transcription</keyword>
<evidence type="ECO:0000256" key="1">
    <source>
        <dbReference type="ARBA" id="ARBA00004123"/>
    </source>
</evidence>
<dbReference type="PROSITE" id="PS50157">
    <property type="entry name" value="ZINC_FINGER_C2H2_2"/>
    <property type="match status" value="8"/>
</dbReference>
<evidence type="ECO:0000313" key="15">
    <source>
        <dbReference type="Proteomes" id="UP000275408"/>
    </source>
</evidence>
<sequence>MLRKSPRSQEEMDSYPSRTATGGKYELKYGFTANLPAETSMANVNGTECNNEMKISKISSISHDRYFSQGKQSHVDRSSRNSRVPSEGYRQLATEIEKRTHNKEQDGASRDEGSPLQIQITSTFSLNPNMSSNSSHGKRSNYPQTTSFYSQSTQSPSCFSHYSTRPILGQRHTTTETKTPILAHLQKDSLAITFSYFGKDSVDSTVPDDKLNHAYEIYTTTEPSRMTDGEVLKEVWNKTHFSDKDDKHLLKDRSSSAPPIHRHIFNADVRSYPSIPLECYRYAHNTRQNKCEGKRGAREKHLEQCFCIWDYPKAQFLLRGGSENKMLPVGTNNQQDNSWSNSLPITIAEETGTQDESVAMDLKTNETQLSPYFATGEHDLLVVTDTNDNDDKTWLNDAQRPIGVLAGEKLLPWRHQTLSVESFHKLDTTKKERLQQDDAQSGYPWVFTYENGSFEVSCGARQGLKRNPRNSRRSKRKYGKARFYVTPAPEPFQNLEMQLALENDKEPVVKIPNYFFDVTQEKRAYHNPKLELVNPLREKIFSGPQDLNVQPSQQSCLPFQKPLSKPTKPALSEVKCNKEYREVTTLENSAPCKINNKGTRTLDVYKNFTKGQGALILNKNPSSVRSFQFCSFKDERPKSAFVTQSSLTSVSCPPPTLMSNCPRLTSRNQYQPTYPILKLPQERPSRTIEGVGISYGAENSLKSMVAVSSPFQRSREFFQFHDMIAKRVSSATCERKDRLESTECGFPSSSSQNQQTTNQPKSGSSKKMDILPQLGSSKANDFTGEKEGLSRSETWKGILHHDVNSTYTQTSAAGNPTKEVPIGERKYQCEVCGRAFSRSNTLITHKRIHTGDRPFPCDLCGRAFRQLGNLTRHKLTHASIKPHACPQCNKCFSRTSNLNTHMRTHTNYKPFSCDFCGKGFHQKVDMKIHRYTHTGEKPHRCSKCGRGFKQLTHLKYHMRTHSAVRMYKCEHCGKGFNQKGNLQAHIYGHTGNRPYKCDICGKGFTLTSTLNTHKRTHAPTKPFKCEFCEKAFYQKNALKTHYISSHPYTDGVCLL</sequence>
<evidence type="ECO:0000256" key="9">
    <source>
        <dbReference type="ARBA" id="ARBA00023163"/>
    </source>
</evidence>
<feature type="compositionally biased region" description="Low complexity" evidence="12">
    <location>
        <begin position="748"/>
        <end position="759"/>
    </location>
</feature>
<dbReference type="SUPFAM" id="SSF57667">
    <property type="entry name" value="beta-beta-alpha zinc fingers"/>
    <property type="match status" value="4"/>
</dbReference>
<keyword evidence="15" id="KW-1185">Reference proteome</keyword>
<dbReference type="FunFam" id="3.30.160.60:FF:000345">
    <property type="entry name" value="Zinc finger protein Gfi-1"/>
    <property type="match status" value="1"/>
</dbReference>
<name>A0A3M6TST6_POCDA</name>
<evidence type="ECO:0000256" key="10">
    <source>
        <dbReference type="ARBA" id="ARBA00023242"/>
    </source>
</evidence>
<dbReference type="Pfam" id="PF00096">
    <property type="entry name" value="zf-C2H2"/>
    <property type="match status" value="6"/>
</dbReference>
<dbReference type="PANTHER" id="PTHR24408">
    <property type="entry name" value="ZINC FINGER PROTEIN"/>
    <property type="match status" value="1"/>
</dbReference>
<evidence type="ECO:0000256" key="11">
    <source>
        <dbReference type="PROSITE-ProRule" id="PRU00042"/>
    </source>
</evidence>
<feature type="domain" description="C2H2-type" evidence="13">
    <location>
        <begin position="827"/>
        <end position="854"/>
    </location>
</feature>
<comment type="similarity">
    <text evidence="2">Belongs to the krueppel C2H2-type zinc-finger protein family.</text>
</comment>
<dbReference type="GO" id="GO:0000981">
    <property type="term" value="F:DNA-binding transcription factor activity, RNA polymerase II-specific"/>
    <property type="evidence" value="ECO:0007669"/>
    <property type="project" value="TreeGrafter"/>
</dbReference>
<dbReference type="FunFam" id="3.30.160.60:FF:000557">
    <property type="entry name" value="zinc finger and SCAN domain-containing protein 29"/>
    <property type="match status" value="1"/>
</dbReference>
<keyword evidence="3" id="KW-0479">Metal-binding</keyword>
<dbReference type="AlphaFoldDB" id="A0A3M6TST6"/>
<keyword evidence="5 11" id="KW-0863">Zinc-finger</keyword>
<dbReference type="FunFam" id="3.30.160.60:FF:000770">
    <property type="entry name" value="zinc finger protein 16"/>
    <property type="match status" value="1"/>
</dbReference>
<feature type="domain" description="C2H2-type" evidence="13">
    <location>
        <begin position="967"/>
        <end position="994"/>
    </location>
</feature>
<dbReference type="Gene3D" id="3.30.160.60">
    <property type="entry name" value="Classic Zinc Finger"/>
    <property type="match status" value="8"/>
</dbReference>
<dbReference type="InterPro" id="IPR036236">
    <property type="entry name" value="Znf_C2H2_sf"/>
</dbReference>
<feature type="region of interest" description="Disordered" evidence="12">
    <location>
        <begin position="125"/>
        <end position="150"/>
    </location>
</feature>
<comment type="subcellular location">
    <subcellularLocation>
        <location evidence="1">Nucleus</location>
    </subcellularLocation>
</comment>
<feature type="compositionally biased region" description="Polar residues" evidence="12">
    <location>
        <begin position="125"/>
        <end position="135"/>
    </location>
</feature>
<evidence type="ECO:0000256" key="5">
    <source>
        <dbReference type="ARBA" id="ARBA00022771"/>
    </source>
</evidence>
<feature type="compositionally biased region" description="Basic and acidic residues" evidence="12">
    <location>
        <begin position="96"/>
        <end position="113"/>
    </location>
</feature>
<dbReference type="Proteomes" id="UP000275408">
    <property type="component" value="Unassembled WGS sequence"/>
</dbReference>
<dbReference type="FunFam" id="3.30.160.60:FF:000624">
    <property type="entry name" value="zinc finger protein 697"/>
    <property type="match status" value="2"/>
</dbReference>
<dbReference type="SMART" id="SM00355">
    <property type="entry name" value="ZnF_C2H2"/>
    <property type="match status" value="8"/>
</dbReference>
<dbReference type="InterPro" id="IPR013087">
    <property type="entry name" value="Znf_C2H2_type"/>
</dbReference>
<keyword evidence="4" id="KW-0677">Repeat</keyword>
<proteinExistence type="inferred from homology"/>
<evidence type="ECO:0000256" key="12">
    <source>
        <dbReference type="SAM" id="MobiDB-lite"/>
    </source>
</evidence>
<feature type="domain" description="C2H2-type" evidence="13">
    <location>
        <begin position="995"/>
        <end position="1022"/>
    </location>
</feature>
<keyword evidence="6" id="KW-0862">Zinc</keyword>
<keyword evidence="8" id="KW-0238">DNA-binding</keyword>
<feature type="domain" description="C2H2-type" evidence="13">
    <location>
        <begin position="883"/>
        <end position="910"/>
    </location>
</feature>
<dbReference type="EMBL" id="RCHS01002988">
    <property type="protein sequence ID" value="RMX44416.1"/>
    <property type="molecule type" value="Genomic_DNA"/>
</dbReference>
<feature type="region of interest" description="Disordered" evidence="12">
    <location>
        <begin position="96"/>
        <end position="115"/>
    </location>
</feature>
<evidence type="ECO:0000256" key="8">
    <source>
        <dbReference type="ARBA" id="ARBA00023125"/>
    </source>
</evidence>
<evidence type="ECO:0000259" key="13">
    <source>
        <dbReference type="PROSITE" id="PS50157"/>
    </source>
</evidence>
<feature type="domain" description="C2H2-type" evidence="13">
    <location>
        <begin position="939"/>
        <end position="966"/>
    </location>
</feature>
<accession>A0A3M6TST6</accession>
<dbReference type="PANTHER" id="PTHR24408:SF58">
    <property type="entry name" value="TRANSCRIPTION FACTOR (TFIIIA), PUTATIVE (AFU_ORTHOLOGUE AFUA_1G05150)-RELATED"/>
    <property type="match status" value="1"/>
</dbReference>
<organism evidence="14 15">
    <name type="scientific">Pocillopora damicornis</name>
    <name type="common">Cauliflower coral</name>
    <name type="synonym">Millepora damicornis</name>
    <dbReference type="NCBI Taxonomy" id="46731"/>
    <lineage>
        <taxon>Eukaryota</taxon>
        <taxon>Metazoa</taxon>
        <taxon>Cnidaria</taxon>
        <taxon>Anthozoa</taxon>
        <taxon>Hexacorallia</taxon>
        <taxon>Scleractinia</taxon>
        <taxon>Astrocoeniina</taxon>
        <taxon>Pocilloporidae</taxon>
        <taxon>Pocillopora</taxon>
    </lineage>
</organism>
<comment type="caution">
    <text evidence="14">The sequence shown here is derived from an EMBL/GenBank/DDBJ whole genome shotgun (WGS) entry which is preliminary data.</text>
</comment>
<reference evidence="14 15" key="1">
    <citation type="journal article" date="2018" name="Sci. Rep.">
        <title>Comparative analysis of the Pocillopora damicornis genome highlights role of immune system in coral evolution.</title>
        <authorList>
            <person name="Cunning R."/>
            <person name="Bay R.A."/>
            <person name="Gillette P."/>
            <person name="Baker A.C."/>
            <person name="Traylor-Knowles N."/>
        </authorList>
    </citation>
    <scope>NUCLEOTIDE SEQUENCE [LARGE SCALE GENOMIC DNA]</scope>
    <source>
        <strain evidence="14">RSMAS</strain>
        <tissue evidence="14">Whole animal</tissue>
    </source>
</reference>